<evidence type="ECO:0000313" key="2">
    <source>
        <dbReference type="Proteomes" id="UP001148737"/>
    </source>
</evidence>
<accession>A0ACC1QHG4</accession>
<keyword evidence="2" id="KW-1185">Reference proteome</keyword>
<gene>
    <name evidence="1" type="ORF">NLG97_g9451</name>
</gene>
<proteinExistence type="predicted"/>
<dbReference type="Proteomes" id="UP001148737">
    <property type="component" value="Unassembled WGS sequence"/>
</dbReference>
<evidence type="ECO:0000313" key="1">
    <source>
        <dbReference type="EMBL" id="KAJ3475467.1"/>
    </source>
</evidence>
<sequence length="308" mass="35006">MSPFFSYELVCRLSLGFEFRVDYRTPQFQEQQSSLGALRKLPRDIFLTIFDNLDMKSLLHLSMACGATGNMVHGYPPYRHLLLSAQYLLSQLRAARLHRFYNANYIYQRIIRSDRCVACEQFGVYAYLPTYERVCLRCLTEESLLKMVDAVDAMTKFDIDFERLLELPQFYNKYTDKYLLSLKSFVDADNIPLGALLKIKQLLASGDTRALVTSLYSYEHVPYLSNTGPDSGSFCLGCIPGDWLQGTDLFHGATSQVPPNQASELSHTLLSRSELVVHLEICPGVQKLLKEWGIVPNTETSESVPVPK</sequence>
<dbReference type="EMBL" id="JANAKD010001956">
    <property type="protein sequence ID" value="KAJ3475467.1"/>
    <property type="molecule type" value="Genomic_DNA"/>
</dbReference>
<organism evidence="1 2">
    <name type="scientific">Lecanicillium saksenae</name>
    <dbReference type="NCBI Taxonomy" id="468837"/>
    <lineage>
        <taxon>Eukaryota</taxon>
        <taxon>Fungi</taxon>
        <taxon>Dikarya</taxon>
        <taxon>Ascomycota</taxon>
        <taxon>Pezizomycotina</taxon>
        <taxon>Sordariomycetes</taxon>
        <taxon>Hypocreomycetidae</taxon>
        <taxon>Hypocreales</taxon>
        <taxon>Cordycipitaceae</taxon>
        <taxon>Lecanicillium</taxon>
    </lineage>
</organism>
<reference evidence="1" key="1">
    <citation type="submission" date="2022-07" db="EMBL/GenBank/DDBJ databases">
        <title>Genome Sequence of Lecanicillium saksenae.</title>
        <authorList>
            <person name="Buettner E."/>
        </authorList>
    </citation>
    <scope>NUCLEOTIDE SEQUENCE</scope>
    <source>
        <strain evidence="1">VT-O1</strain>
    </source>
</reference>
<protein>
    <submittedName>
        <fullName evidence="1">Uncharacterized protein</fullName>
    </submittedName>
</protein>
<name>A0ACC1QHG4_9HYPO</name>
<comment type="caution">
    <text evidence="1">The sequence shown here is derived from an EMBL/GenBank/DDBJ whole genome shotgun (WGS) entry which is preliminary data.</text>
</comment>